<proteinExistence type="predicted"/>
<dbReference type="AlphaFoldDB" id="A0A0C3ANI5"/>
<organism evidence="2 3">
    <name type="scientific">Scleroderma citrinum Foug A</name>
    <dbReference type="NCBI Taxonomy" id="1036808"/>
    <lineage>
        <taxon>Eukaryota</taxon>
        <taxon>Fungi</taxon>
        <taxon>Dikarya</taxon>
        <taxon>Basidiomycota</taxon>
        <taxon>Agaricomycotina</taxon>
        <taxon>Agaricomycetes</taxon>
        <taxon>Agaricomycetidae</taxon>
        <taxon>Boletales</taxon>
        <taxon>Sclerodermatineae</taxon>
        <taxon>Sclerodermataceae</taxon>
        <taxon>Scleroderma</taxon>
    </lineage>
</organism>
<dbReference type="HOGENOM" id="CLU_2967498_0_0_1"/>
<evidence type="ECO:0000256" key="1">
    <source>
        <dbReference type="SAM" id="MobiDB-lite"/>
    </source>
</evidence>
<feature type="region of interest" description="Disordered" evidence="1">
    <location>
        <begin position="32"/>
        <end position="59"/>
    </location>
</feature>
<dbReference type="Proteomes" id="UP000053989">
    <property type="component" value="Unassembled WGS sequence"/>
</dbReference>
<sequence length="59" mass="6872">MMPGNTVVPRHQIAAPSRFEDTRRRVIEKERMESEAPNGLTRRQLKRWSTPFLDGGQHV</sequence>
<protein>
    <submittedName>
        <fullName evidence="2">Uncharacterized protein</fullName>
    </submittedName>
</protein>
<name>A0A0C3ANI5_9AGAM</name>
<feature type="non-terminal residue" evidence="2">
    <location>
        <position position="59"/>
    </location>
</feature>
<evidence type="ECO:0000313" key="3">
    <source>
        <dbReference type="Proteomes" id="UP000053989"/>
    </source>
</evidence>
<dbReference type="InParanoid" id="A0A0C3ANI5"/>
<gene>
    <name evidence="2" type="ORF">SCLCIDRAFT_1211296</name>
</gene>
<reference evidence="3" key="2">
    <citation type="submission" date="2015-01" db="EMBL/GenBank/DDBJ databases">
        <title>Evolutionary Origins and Diversification of the Mycorrhizal Mutualists.</title>
        <authorList>
            <consortium name="DOE Joint Genome Institute"/>
            <consortium name="Mycorrhizal Genomics Consortium"/>
            <person name="Kohler A."/>
            <person name="Kuo A."/>
            <person name="Nagy L.G."/>
            <person name="Floudas D."/>
            <person name="Copeland A."/>
            <person name="Barry K.W."/>
            <person name="Cichocki N."/>
            <person name="Veneault-Fourrey C."/>
            <person name="LaButti K."/>
            <person name="Lindquist E.A."/>
            <person name="Lipzen A."/>
            <person name="Lundell T."/>
            <person name="Morin E."/>
            <person name="Murat C."/>
            <person name="Riley R."/>
            <person name="Ohm R."/>
            <person name="Sun H."/>
            <person name="Tunlid A."/>
            <person name="Henrissat B."/>
            <person name="Grigoriev I.V."/>
            <person name="Hibbett D.S."/>
            <person name="Martin F."/>
        </authorList>
    </citation>
    <scope>NUCLEOTIDE SEQUENCE [LARGE SCALE GENOMIC DNA]</scope>
    <source>
        <strain evidence="3">Foug A</strain>
    </source>
</reference>
<reference evidence="2 3" key="1">
    <citation type="submission" date="2014-04" db="EMBL/GenBank/DDBJ databases">
        <authorList>
            <consortium name="DOE Joint Genome Institute"/>
            <person name="Kuo A."/>
            <person name="Kohler A."/>
            <person name="Nagy L.G."/>
            <person name="Floudas D."/>
            <person name="Copeland A."/>
            <person name="Barry K.W."/>
            <person name="Cichocki N."/>
            <person name="Veneault-Fourrey C."/>
            <person name="LaButti K."/>
            <person name="Lindquist E.A."/>
            <person name="Lipzen A."/>
            <person name="Lundell T."/>
            <person name="Morin E."/>
            <person name="Murat C."/>
            <person name="Sun H."/>
            <person name="Tunlid A."/>
            <person name="Henrissat B."/>
            <person name="Grigoriev I.V."/>
            <person name="Hibbett D.S."/>
            <person name="Martin F."/>
            <person name="Nordberg H.P."/>
            <person name="Cantor M.N."/>
            <person name="Hua S.X."/>
        </authorList>
    </citation>
    <scope>NUCLEOTIDE SEQUENCE [LARGE SCALE GENOMIC DNA]</scope>
    <source>
        <strain evidence="2 3">Foug A</strain>
    </source>
</reference>
<keyword evidence="3" id="KW-1185">Reference proteome</keyword>
<evidence type="ECO:0000313" key="2">
    <source>
        <dbReference type="EMBL" id="KIM66537.1"/>
    </source>
</evidence>
<accession>A0A0C3ANI5</accession>
<dbReference type="EMBL" id="KN822017">
    <property type="protein sequence ID" value="KIM66537.1"/>
    <property type="molecule type" value="Genomic_DNA"/>
</dbReference>